<keyword evidence="5" id="KW-0472">Membrane</keyword>
<name>A0ABQ1FAQ4_9BACL</name>
<gene>
    <name evidence="10" type="ORF">GCM10008018_57360</name>
</gene>
<keyword evidence="6" id="KW-0564">Palmitate</keyword>
<evidence type="ECO:0000256" key="2">
    <source>
        <dbReference type="ARBA" id="ARBA00007886"/>
    </source>
</evidence>
<keyword evidence="11" id="KW-1185">Reference proteome</keyword>
<dbReference type="InterPro" id="IPR046953">
    <property type="entry name" value="Spore_GerAC-like_C"/>
</dbReference>
<accession>A0ABQ1FAQ4</accession>
<keyword evidence="4" id="KW-0732">Signal</keyword>
<dbReference type="InterPro" id="IPR057336">
    <property type="entry name" value="GerAC_N"/>
</dbReference>
<evidence type="ECO:0000313" key="10">
    <source>
        <dbReference type="EMBL" id="GGA03963.1"/>
    </source>
</evidence>
<dbReference type="PROSITE" id="PS51257">
    <property type="entry name" value="PROKAR_LIPOPROTEIN"/>
    <property type="match status" value="1"/>
</dbReference>
<dbReference type="Pfam" id="PF05504">
    <property type="entry name" value="Spore_GerAC"/>
    <property type="match status" value="1"/>
</dbReference>
<dbReference type="InterPro" id="IPR008844">
    <property type="entry name" value="Spore_GerAC-like"/>
</dbReference>
<dbReference type="PANTHER" id="PTHR35789">
    <property type="entry name" value="SPORE GERMINATION PROTEIN B3"/>
    <property type="match status" value="1"/>
</dbReference>
<evidence type="ECO:0000259" key="8">
    <source>
        <dbReference type="Pfam" id="PF05504"/>
    </source>
</evidence>
<comment type="subcellular location">
    <subcellularLocation>
        <location evidence="1">Membrane</location>
        <topology evidence="1">Lipid-anchor</topology>
    </subcellularLocation>
</comment>
<keyword evidence="7" id="KW-0449">Lipoprotein</keyword>
<evidence type="ECO:0000256" key="3">
    <source>
        <dbReference type="ARBA" id="ARBA00022544"/>
    </source>
</evidence>
<reference evidence="11" key="1">
    <citation type="journal article" date="2019" name="Int. J. Syst. Evol. Microbiol.">
        <title>The Global Catalogue of Microorganisms (GCM) 10K type strain sequencing project: providing services to taxonomists for standard genome sequencing and annotation.</title>
        <authorList>
            <consortium name="The Broad Institute Genomics Platform"/>
            <consortium name="The Broad Institute Genome Sequencing Center for Infectious Disease"/>
            <person name="Wu L."/>
            <person name="Ma J."/>
        </authorList>
    </citation>
    <scope>NUCLEOTIDE SEQUENCE [LARGE SCALE GENOMIC DNA]</scope>
    <source>
        <strain evidence="11">CGMCC 1.15043</strain>
    </source>
</reference>
<evidence type="ECO:0000256" key="4">
    <source>
        <dbReference type="ARBA" id="ARBA00022729"/>
    </source>
</evidence>
<evidence type="ECO:0000256" key="7">
    <source>
        <dbReference type="ARBA" id="ARBA00023288"/>
    </source>
</evidence>
<dbReference type="Gene3D" id="3.30.300.210">
    <property type="entry name" value="Nutrient germinant receptor protein C, domain 3"/>
    <property type="match status" value="1"/>
</dbReference>
<proteinExistence type="inferred from homology"/>
<comment type="caution">
    <text evidence="10">The sequence shown here is derived from an EMBL/GenBank/DDBJ whole genome shotgun (WGS) entry which is preliminary data.</text>
</comment>
<organism evidence="10 11">
    <name type="scientific">Paenibacillus marchantiophytorum</name>
    <dbReference type="NCBI Taxonomy" id="1619310"/>
    <lineage>
        <taxon>Bacteria</taxon>
        <taxon>Bacillati</taxon>
        <taxon>Bacillota</taxon>
        <taxon>Bacilli</taxon>
        <taxon>Bacillales</taxon>
        <taxon>Paenibacillaceae</taxon>
        <taxon>Paenibacillus</taxon>
    </lineage>
</organism>
<dbReference type="NCBIfam" id="TIGR02887">
    <property type="entry name" value="spore_ger_x_C"/>
    <property type="match status" value="1"/>
</dbReference>
<dbReference type="RefSeq" id="WP_189018436.1">
    <property type="nucleotide sequence ID" value="NZ_BMHE01000045.1"/>
</dbReference>
<evidence type="ECO:0000313" key="11">
    <source>
        <dbReference type="Proteomes" id="UP000615455"/>
    </source>
</evidence>
<sequence length="388" mass="44448">MKSPEKRSVVFLVFISLIVLSGCWDKREIEQLGMIAGIALDQTEDPANSRIKVTQQFVNTTIGTKDEVVKGYYNLTDEGTNLFEIIRKASTRTDRSPYYTHLKVIILSDKITSTTQLLDLMNFFQRDHEMRRSVRVYFSKGPASGFLEKKTENNEIPAFNIFYRSRNHYKTLEMARQITLGELSVHLSSDTSFIVQEINLTNGYTMQGAAVISGKKKRLIGWLDKDEVSGVNWILGTHHGSQGGVLKVVDKKTKKEIIYEVNNTKTKIKPRVEGERISFLVSIESEGRLGEDWTLNDAFDKDYIKKVDKQVAEEVKRLVEHSIVKIKDTYKADVAGFGEQLRIHNYRTWKQVKTNWDEAFSEANIDVEVKIHIREFGSKGRKTPKIGK</sequence>
<keyword evidence="3" id="KW-0309">Germination</keyword>
<evidence type="ECO:0000259" key="9">
    <source>
        <dbReference type="Pfam" id="PF25198"/>
    </source>
</evidence>
<feature type="domain" description="Spore germination protein N-terminal" evidence="9">
    <location>
        <begin position="25"/>
        <end position="198"/>
    </location>
</feature>
<dbReference type="PANTHER" id="PTHR35789:SF1">
    <property type="entry name" value="SPORE GERMINATION PROTEIN B3"/>
    <property type="match status" value="1"/>
</dbReference>
<evidence type="ECO:0000256" key="6">
    <source>
        <dbReference type="ARBA" id="ARBA00023139"/>
    </source>
</evidence>
<evidence type="ECO:0000256" key="5">
    <source>
        <dbReference type="ARBA" id="ARBA00023136"/>
    </source>
</evidence>
<comment type="similarity">
    <text evidence="2">Belongs to the GerABKC lipoprotein family.</text>
</comment>
<dbReference type="Pfam" id="PF25198">
    <property type="entry name" value="Spore_GerAC_N"/>
    <property type="match status" value="1"/>
</dbReference>
<dbReference type="Proteomes" id="UP000615455">
    <property type="component" value="Unassembled WGS sequence"/>
</dbReference>
<evidence type="ECO:0000256" key="1">
    <source>
        <dbReference type="ARBA" id="ARBA00004635"/>
    </source>
</evidence>
<dbReference type="EMBL" id="BMHE01000045">
    <property type="protein sequence ID" value="GGA03963.1"/>
    <property type="molecule type" value="Genomic_DNA"/>
</dbReference>
<protein>
    <submittedName>
        <fullName evidence="10">Germination protein BC</fullName>
    </submittedName>
</protein>
<dbReference type="InterPro" id="IPR038501">
    <property type="entry name" value="Spore_GerAC_C_sf"/>
</dbReference>
<feature type="domain" description="Spore germination GerAC-like C-terminal" evidence="8">
    <location>
        <begin position="207"/>
        <end position="377"/>
    </location>
</feature>